<evidence type="ECO:0000259" key="1">
    <source>
        <dbReference type="Pfam" id="PF18593"/>
    </source>
</evidence>
<name>A0A4Y4E862_CELCE</name>
<protein>
    <recommendedName>
        <fullName evidence="1">CdiI immunity protein domain-containing protein</fullName>
    </recommendedName>
</protein>
<proteinExistence type="predicted"/>
<dbReference type="InterPro" id="IPR041129">
    <property type="entry name" value="CdiI_2"/>
</dbReference>
<comment type="caution">
    <text evidence="2">The sequence shown here is derived from an EMBL/GenBank/DDBJ whole genome shotgun (WGS) entry which is preliminary data.</text>
</comment>
<feature type="domain" description="CdiI immunity protein" evidence="1">
    <location>
        <begin position="6"/>
        <end position="88"/>
    </location>
</feature>
<dbReference type="AlphaFoldDB" id="A0A4Y4E862"/>
<evidence type="ECO:0000313" key="2">
    <source>
        <dbReference type="EMBL" id="GED10811.1"/>
    </source>
</evidence>
<evidence type="ECO:0000313" key="3">
    <source>
        <dbReference type="Proteomes" id="UP000316659"/>
    </source>
</evidence>
<reference evidence="2 3" key="1">
    <citation type="submission" date="2019-06" db="EMBL/GenBank/DDBJ databases">
        <title>Whole genome shotgun sequence of Cellulosimicrobium cellulans NBRC 15516.</title>
        <authorList>
            <person name="Hosoyama A."/>
            <person name="Uohara A."/>
            <person name="Ohji S."/>
            <person name="Ichikawa N."/>
        </authorList>
    </citation>
    <scope>NUCLEOTIDE SEQUENCE [LARGE SCALE GENOMIC DNA]</scope>
    <source>
        <strain evidence="2 3">NBRC 15516</strain>
    </source>
</reference>
<accession>A0A4Y4E862</accession>
<dbReference type="Pfam" id="PF18593">
    <property type="entry name" value="CdiI_2"/>
    <property type="match status" value="1"/>
</dbReference>
<organism evidence="2 3">
    <name type="scientific">Cellulosimicrobium cellulans</name>
    <name type="common">Arthrobacter luteus</name>
    <dbReference type="NCBI Taxonomy" id="1710"/>
    <lineage>
        <taxon>Bacteria</taxon>
        <taxon>Bacillati</taxon>
        <taxon>Actinomycetota</taxon>
        <taxon>Actinomycetes</taxon>
        <taxon>Micrococcales</taxon>
        <taxon>Promicromonosporaceae</taxon>
        <taxon>Cellulosimicrobium</taxon>
    </lineage>
</organism>
<dbReference type="EMBL" id="BJNZ01000019">
    <property type="protein sequence ID" value="GED10811.1"/>
    <property type="molecule type" value="Genomic_DNA"/>
</dbReference>
<gene>
    <name evidence="2" type="ORF">CCE02nite_28100</name>
</gene>
<dbReference type="Proteomes" id="UP000316659">
    <property type="component" value="Unassembled WGS sequence"/>
</dbReference>
<sequence length="106" mass="11900">MTNHYSLDAFFGSFFHQDWEEDYGSAAGALARFLDLAGPSRYDGLVDEIDSTLDNYRSDEQVAEWINGRLHAEIYPEAVGMPLRDWLLVARGEVMARITASDLDGP</sequence>
<dbReference type="RefSeq" id="WP_141390253.1">
    <property type="nucleotide sequence ID" value="NZ_BJNZ01000019.1"/>
</dbReference>